<evidence type="ECO:0000256" key="1">
    <source>
        <dbReference type="SAM" id="MobiDB-lite"/>
    </source>
</evidence>
<gene>
    <name evidence="2" type="ORF">PCANC_22755</name>
</gene>
<name>A0A2N5U2C4_9BASI</name>
<evidence type="ECO:0000313" key="3">
    <source>
        <dbReference type="Proteomes" id="UP000235388"/>
    </source>
</evidence>
<dbReference type="EMBL" id="PGCJ01000337">
    <property type="protein sequence ID" value="PLW31894.1"/>
    <property type="molecule type" value="Genomic_DNA"/>
</dbReference>
<dbReference type="OrthoDB" id="3386594at2759"/>
<dbReference type="AlphaFoldDB" id="A0A2N5U2C4"/>
<comment type="caution">
    <text evidence="2">The sequence shown here is derived from an EMBL/GenBank/DDBJ whole genome shotgun (WGS) entry which is preliminary data.</text>
</comment>
<accession>A0A2N5U2C4</accession>
<reference evidence="2 3" key="1">
    <citation type="submission" date="2017-11" db="EMBL/GenBank/DDBJ databases">
        <title>De novo assembly and phasing of dikaryotic genomes from two isolates of Puccinia coronata f. sp. avenae, the causal agent of oat crown rust.</title>
        <authorList>
            <person name="Miller M.E."/>
            <person name="Zhang Y."/>
            <person name="Omidvar V."/>
            <person name="Sperschneider J."/>
            <person name="Schwessinger B."/>
            <person name="Raley C."/>
            <person name="Palmer J.M."/>
            <person name="Garnica D."/>
            <person name="Upadhyaya N."/>
            <person name="Rathjen J."/>
            <person name="Taylor J.M."/>
            <person name="Park R.F."/>
            <person name="Dodds P.N."/>
            <person name="Hirsch C.D."/>
            <person name="Kianian S.F."/>
            <person name="Figueroa M."/>
        </authorList>
    </citation>
    <scope>NUCLEOTIDE SEQUENCE [LARGE SCALE GENOMIC DNA]</scope>
    <source>
        <strain evidence="2">12NC29</strain>
    </source>
</reference>
<organism evidence="2 3">
    <name type="scientific">Puccinia coronata f. sp. avenae</name>
    <dbReference type="NCBI Taxonomy" id="200324"/>
    <lineage>
        <taxon>Eukaryota</taxon>
        <taxon>Fungi</taxon>
        <taxon>Dikarya</taxon>
        <taxon>Basidiomycota</taxon>
        <taxon>Pucciniomycotina</taxon>
        <taxon>Pucciniomycetes</taxon>
        <taxon>Pucciniales</taxon>
        <taxon>Pucciniaceae</taxon>
        <taxon>Puccinia</taxon>
    </lineage>
</organism>
<evidence type="ECO:0000313" key="2">
    <source>
        <dbReference type="EMBL" id="PLW31894.1"/>
    </source>
</evidence>
<proteinExistence type="predicted"/>
<dbReference type="Proteomes" id="UP000235388">
    <property type="component" value="Unassembled WGS sequence"/>
</dbReference>
<feature type="region of interest" description="Disordered" evidence="1">
    <location>
        <begin position="1"/>
        <end position="30"/>
    </location>
</feature>
<keyword evidence="3" id="KW-1185">Reference proteome</keyword>
<evidence type="ECO:0008006" key="4">
    <source>
        <dbReference type="Google" id="ProtNLM"/>
    </source>
</evidence>
<sequence length="102" mass="10771">MTKQTNFPAKPPTGIRAGLSGESQARSGTTSTDALTMWLAGGLTLDDEGNPVDPLNWWIQQVHAGNNHGGFLQMALDVLSCPEGITFLLDVTGSALYPSLEA</sequence>
<dbReference type="STRING" id="200324.A0A2N5U2C4"/>
<feature type="compositionally biased region" description="Polar residues" evidence="1">
    <location>
        <begin position="21"/>
        <end position="30"/>
    </location>
</feature>
<protein>
    <recommendedName>
        <fullName evidence="4">HAT C-terminal dimerisation domain-containing protein</fullName>
    </recommendedName>
</protein>